<evidence type="ECO:0000256" key="4">
    <source>
        <dbReference type="ARBA" id="ARBA00022741"/>
    </source>
</evidence>
<dbReference type="Gene3D" id="1.10.8.280">
    <property type="entry name" value="ABC transporter ATPase domain-like"/>
    <property type="match status" value="1"/>
</dbReference>
<name>A0A286DWY8_9ACTN</name>
<comment type="subcellular location">
    <subcellularLocation>
        <location evidence="1">Cytoplasm</location>
    </subcellularLocation>
</comment>
<feature type="region of interest" description="Disordered" evidence="14">
    <location>
        <begin position="1"/>
        <end position="23"/>
    </location>
</feature>
<dbReference type="OrthoDB" id="9809851at2"/>
<evidence type="ECO:0000256" key="12">
    <source>
        <dbReference type="ARBA" id="ARBA00039316"/>
    </source>
</evidence>
<protein>
    <recommendedName>
        <fullName evidence="12">UvrABC system protein A</fullName>
    </recommendedName>
    <alternativeName>
        <fullName evidence="13">Excinuclease ABC subunit A</fullName>
    </alternativeName>
</protein>
<keyword evidence="6" id="KW-0228">DNA excision</keyword>
<evidence type="ECO:0000256" key="3">
    <source>
        <dbReference type="ARBA" id="ARBA00022737"/>
    </source>
</evidence>
<keyword evidence="17" id="KW-1185">Reference proteome</keyword>
<dbReference type="GO" id="GO:0006281">
    <property type="term" value="P:DNA repair"/>
    <property type="evidence" value="ECO:0007669"/>
    <property type="project" value="UniProtKB-KW"/>
</dbReference>
<keyword evidence="10" id="KW-0234">DNA repair</keyword>
<evidence type="ECO:0000256" key="6">
    <source>
        <dbReference type="ARBA" id="ARBA00022769"/>
    </source>
</evidence>
<evidence type="ECO:0000256" key="1">
    <source>
        <dbReference type="ARBA" id="ARBA00004496"/>
    </source>
</evidence>
<dbReference type="SUPFAM" id="SSF52540">
    <property type="entry name" value="P-loop containing nucleoside triphosphate hydrolases"/>
    <property type="match status" value="2"/>
</dbReference>
<dbReference type="InterPro" id="IPR027417">
    <property type="entry name" value="P-loop_NTPase"/>
</dbReference>
<organism evidence="16 17">
    <name type="scientific">Streptomyces zhaozhouensis</name>
    <dbReference type="NCBI Taxonomy" id="1300267"/>
    <lineage>
        <taxon>Bacteria</taxon>
        <taxon>Bacillati</taxon>
        <taxon>Actinomycetota</taxon>
        <taxon>Actinomycetes</taxon>
        <taxon>Kitasatosporales</taxon>
        <taxon>Streptomycetaceae</taxon>
        <taxon>Streptomyces</taxon>
    </lineage>
</organism>
<evidence type="ECO:0000256" key="13">
    <source>
        <dbReference type="ARBA" id="ARBA00042156"/>
    </source>
</evidence>
<dbReference type="GO" id="GO:0005524">
    <property type="term" value="F:ATP binding"/>
    <property type="evidence" value="ECO:0007669"/>
    <property type="project" value="UniProtKB-KW"/>
</dbReference>
<evidence type="ECO:0000256" key="2">
    <source>
        <dbReference type="ARBA" id="ARBA00022490"/>
    </source>
</evidence>
<keyword evidence="8" id="KW-0267">Excision nuclease</keyword>
<keyword evidence="3" id="KW-0677">Repeat</keyword>
<evidence type="ECO:0000313" key="16">
    <source>
        <dbReference type="EMBL" id="SOD63185.1"/>
    </source>
</evidence>
<accession>A0A286DWY8</accession>
<evidence type="ECO:0000256" key="14">
    <source>
        <dbReference type="SAM" id="MobiDB-lite"/>
    </source>
</evidence>
<dbReference type="Pfam" id="PF00005">
    <property type="entry name" value="ABC_tran"/>
    <property type="match status" value="1"/>
</dbReference>
<dbReference type="Proteomes" id="UP000219072">
    <property type="component" value="Unassembled WGS sequence"/>
</dbReference>
<keyword evidence="2" id="KW-0963">Cytoplasm</keyword>
<evidence type="ECO:0000256" key="5">
    <source>
        <dbReference type="ARBA" id="ARBA00022763"/>
    </source>
</evidence>
<feature type="domain" description="ABC transporter" evidence="15">
    <location>
        <begin position="479"/>
        <end position="780"/>
    </location>
</feature>
<dbReference type="EMBL" id="OCNE01000009">
    <property type="protein sequence ID" value="SOD63185.1"/>
    <property type="molecule type" value="Genomic_DNA"/>
</dbReference>
<evidence type="ECO:0000313" key="17">
    <source>
        <dbReference type="Proteomes" id="UP000219072"/>
    </source>
</evidence>
<evidence type="ECO:0000256" key="7">
    <source>
        <dbReference type="ARBA" id="ARBA00022840"/>
    </source>
</evidence>
<keyword evidence="5" id="KW-0227">DNA damage</keyword>
<dbReference type="PANTHER" id="PTHR43152:SF2">
    <property type="entry name" value="DRUG RESISTANCE ABC TRANSPORTER"/>
    <property type="match status" value="1"/>
</dbReference>
<dbReference type="GO" id="GO:0005737">
    <property type="term" value="C:cytoplasm"/>
    <property type="evidence" value="ECO:0007669"/>
    <property type="project" value="UniProtKB-SubCell"/>
</dbReference>
<dbReference type="GO" id="GO:0016887">
    <property type="term" value="F:ATP hydrolysis activity"/>
    <property type="evidence" value="ECO:0007669"/>
    <property type="project" value="InterPro"/>
</dbReference>
<reference evidence="16 17" key="1">
    <citation type="submission" date="2017-09" db="EMBL/GenBank/DDBJ databases">
        <authorList>
            <person name="Ehlers B."/>
            <person name="Leendertz F.H."/>
        </authorList>
    </citation>
    <scope>NUCLEOTIDE SEQUENCE [LARGE SCALE GENOMIC DNA]</scope>
    <source>
        <strain evidence="16 17">CGMCC 4.7095</strain>
    </source>
</reference>
<dbReference type="RefSeq" id="WP_097231664.1">
    <property type="nucleotide sequence ID" value="NZ_OCNE01000009.1"/>
</dbReference>
<dbReference type="AlphaFoldDB" id="A0A286DWY8"/>
<evidence type="ECO:0000256" key="8">
    <source>
        <dbReference type="ARBA" id="ARBA00022881"/>
    </source>
</evidence>
<sequence length="791" mass="83914">MSNGTEAPLPAADSHDQIRVRGARENNLKDVDVDIPKRRLTVFTGVSGSGKSSLVFGTIAAESQRMINETYSAFLQGFMPTLARPEVDLLEGLTTAIIVDQERMGANPRSTVGTATDANAMLRIVFSRLGTPNIGSANAFSFNVPSVRGAGAVTVERGDGKKKERVDFQVNGGMCPRCEGIGSATDIDLSQLFDDSKSLNEGPFTIPGYTAGGWSVRMIIESGFFDPDKPIRDYTDQERHDLLHRETTKRKISGINMTYEGLLPRVRKSFLAKDREAMQPHIRAFVDRAVTYTACPDCGGTRLNEAARSSRINGINIAEACAMQISDLAAWVRALDEPSVGPLLAGLGGTLDSFVEIGLGYLSLDRPSGTLSGGEAQRVKMIRHLGSSLTDVTYVFDEPTVGLHPHDIQRMNDLLLRLRDKGNTVLVVEHKPESIAVADHVVDLGPGAGAGGGTLCYEGTVEGLRASGTLTGRHLDDRAALKDKVRVPTGVLPIRGADAHNLRDVDVDIPLGTLVVVTGVAGSGKSSLIHGSIPAGENVVAVDQAAIRGSRRSNPATYTGLLDPIRKAFAKANGVKPALFSANSEGACPECKGAGVIYTDLGMMAGVATTCEECEGRRFQAAVLDYHLGGRNISEVLAMSVTEAEEFFGAGDARTPAAHTVLRRLVDVGLGYLSLGQPLTTLSGGERQRLKLATHMGEKGGVYVLDEPTTGLHLADVEQLLGLLDRLVDSGKSVIVIEHHQAVMAHADWIIDLGPGAGHDGGRVVFEGTPADLVAARATLTGEHLAAYVGA</sequence>
<dbReference type="GO" id="GO:0003677">
    <property type="term" value="F:DNA binding"/>
    <property type="evidence" value="ECO:0007669"/>
    <property type="project" value="UniProtKB-KW"/>
</dbReference>
<evidence type="ECO:0000259" key="15">
    <source>
        <dbReference type="PROSITE" id="PS50893"/>
    </source>
</evidence>
<evidence type="ECO:0000256" key="9">
    <source>
        <dbReference type="ARBA" id="ARBA00023125"/>
    </source>
</evidence>
<keyword evidence="4" id="KW-0547">Nucleotide-binding</keyword>
<evidence type="ECO:0000256" key="10">
    <source>
        <dbReference type="ARBA" id="ARBA00023204"/>
    </source>
</evidence>
<dbReference type="PROSITE" id="PS50893">
    <property type="entry name" value="ABC_TRANSPORTER_2"/>
    <property type="match status" value="2"/>
</dbReference>
<keyword evidence="7" id="KW-0067">ATP-binding</keyword>
<keyword evidence="9" id="KW-0238">DNA-binding</keyword>
<dbReference type="InterPro" id="IPR003439">
    <property type="entry name" value="ABC_transporter-like_ATP-bd"/>
</dbReference>
<comment type="similarity">
    <text evidence="11">Belongs to the ABC transporter superfamily. UvrA family.</text>
</comment>
<evidence type="ECO:0000256" key="11">
    <source>
        <dbReference type="ARBA" id="ARBA00038000"/>
    </source>
</evidence>
<feature type="domain" description="ABC transporter" evidence="15">
    <location>
        <begin position="176"/>
        <end position="471"/>
    </location>
</feature>
<dbReference type="PANTHER" id="PTHR43152">
    <property type="entry name" value="UVRABC SYSTEM PROTEIN A"/>
    <property type="match status" value="1"/>
</dbReference>
<feature type="compositionally biased region" description="Basic and acidic residues" evidence="14">
    <location>
        <begin position="13"/>
        <end position="23"/>
    </location>
</feature>
<proteinExistence type="inferred from homology"/>
<gene>
    <name evidence="16" type="ORF">SAMN06297387_109128</name>
</gene>
<dbReference type="Gene3D" id="1.20.1580.10">
    <property type="entry name" value="ABC transporter ATPase like domain"/>
    <property type="match status" value="2"/>
</dbReference>
<dbReference type="GO" id="GO:0004518">
    <property type="term" value="F:nuclease activity"/>
    <property type="evidence" value="ECO:0007669"/>
    <property type="project" value="UniProtKB-KW"/>
</dbReference>
<dbReference type="Gene3D" id="3.40.50.300">
    <property type="entry name" value="P-loop containing nucleotide triphosphate hydrolases"/>
    <property type="match status" value="3"/>
</dbReference>